<dbReference type="PANTHER" id="PTHR19872">
    <property type="entry name" value="UBIQUITIN LIGASE SPECIFICITY FACTOR/HREP PROTEIN"/>
    <property type="match status" value="1"/>
</dbReference>
<proteinExistence type="predicted"/>
<dbReference type="SMART" id="SM00256">
    <property type="entry name" value="FBOX"/>
    <property type="match status" value="1"/>
</dbReference>
<gene>
    <name evidence="7" type="ORF">SAPINGB_P001650</name>
</gene>
<keyword evidence="3" id="KW-0833">Ubl conjugation pathway</keyword>
<feature type="compositionally biased region" description="Low complexity" evidence="5">
    <location>
        <begin position="30"/>
        <end position="46"/>
    </location>
</feature>
<dbReference type="SUPFAM" id="SSF81383">
    <property type="entry name" value="F-box domain"/>
    <property type="match status" value="1"/>
</dbReference>
<feature type="repeat" description="WD" evidence="4">
    <location>
        <begin position="370"/>
        <end position="409"/>
    </location>
</feature>
<keyword evidence="2" id="KW-0677">Repeat</keyword>
<evidence type="ECO:0000256" key="4">
    <source>
        <dbReference type="PROSITE-ProRule" id="PRU00221"/>
    </source>
</evidence>
<feature type="compositionally biased region" description="Basic and acidic residues" evidence="5">
    <location>
        <begin position="518"/>
        <end position="531"/>
    </location>
</feature>
<dbReference type="PANTHER" id="PTHR19872:SF9">
    <property type="entry name" value="UBIQUITIN-BINDING SDF UBIQUITIN LIGASE COMPLEX SUBUNIT"/>
    <property type="match status" value="1"/>
</dbReference>
<dbReference type="PROSITE" id="PS00678">
    <property type="entry name" value="WD_REPEATS_1"/>
    <property type="match status" value="4"/>
</dbReference>
<dbReference type="InterPro" id="IPR015943">
    <property type="entry name" value="WD40/YVTN_repeat-like_dom_sf"/>
</dbReference>
<dbReference type="PROSITE" id="PS50082">
    <property type="entry name" value="WD_REPEATS_2"/>
    <property type="match status" value="6"/>
</dbReference>
<dbReference type="CDD" id="cd00200">
    <property type="entry name" value="WD40"/>
    <property type="match status" value="1"/>
</dbReference>
<evidence type="ECO:0000256" key="5">
    <source>
        <dbReference type="SAM" id="MobiDB-lite"/>
    </source>
</evidence>
<dbReference type="InterPro" id="IPR011047">
    <property type="entry name" value="Quinoprotein_ADH-like_sf"/>
</dbReference>
<feature type="region of interest" description="Disordered" evidence="5">
    <location>
        <begin position="237"/>
        <end position="261"/>
    </location>
</feature>
<dbReference type="OrthoDB" id="5580488at2759"/>
<evidence type="ECO:0000313" key="7">
    <source>
        <dbReference type="EMBL" id="VVT47315.1"/>
    </source>
</evidence>
<evidence type="ECO:0000256" key="3">
    <source>
        <dbReference type="ARBA" id="ARBA00022786"/>
    </source>
</evidence>
<dbReference type="Gene3D" id="2.130.10.10">
    <property type="entry name" value="YVTN repeat-like/Quinoprotein amine dehydrogenase"/>
    <property type="match status" value="3"/>
</dbReference>
<evidence type="ECO:0000256" key="1">
    <source>
        <dbReference type="ARBA" id="ARBA00022574"/>
    </source>
</evidence>
<dbReference type="InterPro" id="IPR020472">
    <property type="entry name" value="WD40_PAC1"/>
</dbReference>
<feature type="domain" description="F-box" evidence="6">
    <location>
        <begin position="149"/>
        <end position="195"/>
    </location>
</feature>
<dbReference type="InterPro" id="IPR036047">
    <property type="entry name" value="F-box-like_dom_sf"/>
</dbReference>
<evidence type="ECO:0000256" key="2">
    <source>
        <dbReference type="ARBA" id="ARBA00022737"/>
    </source>
</evidence>
<feature type="repeat" description="WD" evidence="4">
    <location>
        <begin position="330"/>
        <end position="369"/>
    </location>
</feature>
<dbReference type="InterPro" id="IPR019775">
    <property type="entry name" value="WD40_repeat_CS"/>
</dbReference>
<accession>A0A5E8B8Y2</accession>
<dbReference type="GeneID" id="43580471"/>
<feature type="compositionally biased region" description="Polar residues" evidence="5">
    <location>
        <begin position="532"/>
        <end position="546"/>
    </location>
</feature>
<dbReference type="CDD" id="cd22147">
    <property type="entry name" value="F-box_SpPof1-like"/>
    <property type="match status" value="1"/>
</dbReference>
<reference evidence="7 8" key="1">
    <citation type="submission" date="2019-09" db="EMBL/GenBank/DDBJ databases">
        <authorList>
            <person name="Brejova B."/>
        </authorList>
    </citation>
    <scope>NUCLEOTIDE SEQUENCE [LARGE SCALE GENOMIC DNA]</scope>
</reference>
<dbReference type="RefSeq" id="XP_031852262.1">
    <property type="nucleotide sequence ID" value="XM_031996371.1"/>
</dbReference>
<evidence type="ECO:0000313" key="8">
    <source>
        <dbReference type="Proteomes" id="UP000398389"/>
    </source>
</evidence>
<feature type="repeat" description="WD" evidence="4">
    <location>
        <begin position="599"/>
        <end position="638"/>
    </location>
</feature>
<keyword evidence="1 4" id="KW-0853">WD repeat</keyword>
<dbReference type="Proteomes" id="UP000398389">
    <property type="component" value="Unassembled WGS sequence"/>
</dbReference>
<sequence length="712" mass="79495">MNHPTSIADLLNHPLPPLKESLPSTPLQDSSTPSTPTASSSTSPQPVLFNHNKPVINTRVPENRMKKYCYRHHPEVSCNRQADANQMTEIQGDIDKLSDVDRTAISHVWSIFSAAPASQRSLILKGLLAQCCFPQLSQVSSMLDNLIRIDFLSALPPEISFKILSYLDSTSLCRAAQVSKKWKQLADDDIVWHRMCEQHINKKCTKCGWGLPLLEKKRLHDSKRAIEARLKAMNEGAATINDHGKRPNESTSSSSEIQTKKRRTRPWKDVYKERYCIEANWRNGRYRTLTFEHPSPVLCLQFDEQYLITGTYDGLVSIWDVETGKLVRTLKGHLSAISALKFDNLKLITASRDTTVRVWDYRKGDCVCTFRGHEGPVLCIDCDQRLIASGSADNNIKVWNFTTKTCFTLRGHTDWVQSVRVHSASGTLYSGSQDATIRMWDLVTKNCIRVFSQPGSEGSHVAQIQSVIPLYIDHLQGDEHGCSVPPRRNLARPHQPATTSSQESEDSGALSPNSSRRQLSEERQTFDDSVSRRSFSTLDSNNQPTVRPSFYTPPRSSDPFSVEERTRRMNARPTHILSASLDSTIKMWDVNTGACVRTFFGHIEGIWGIAADNFRVVSGSHDKLVKVWDLQSGRNWHTFNDHTSHVTSVCLSDTRLASGSDDGMVRMLCFDDFEGEKDEEAASASASTSTSSSSTPAATTTTETSEAGPSNA</sequence>
<name>A0A5E8B8Y2_9ASCO</name>
<dbReference type="PROSITE" id="PS50294">
    <property type="entry name" value="WD_REPEATS_REGION"/>
    <property type="match status" value="4"/>
</dbReference>
<organism evidence="7 8">
    <name type="scientific">Magnusiomyces paraingens</name>
    <dbReference type="NCBI Taxonomy" id="2606893"/>
    <lineage>
        <taxon>Eukaryota</taxon>
        <taxon>Fungi</taxon>
        <taxon>Dikarya</taxon>
        <taxon>Ascomycota</taxon>
        <taxon>Saccharomycotina</taxon>
        <taxon>Dipodascomycetes</taxon>
        <taxon>Dipodascales</taxon>
        <taxon>Dipodascaceae</taxon>
        <taxon>Magnusiomyces</taxon>
    </lineage>
</organism>
<dbReference type="PRINTS" id="PR00320">
    <property type="entry name" value="GPROTEINBRPT"/>
</dbReference>
<feature type="region of interest" description="Disordered" evidence="5">
    <location>
        <begin position="679"/>
        <end position="712"/>
    </location>
</feature>
<dbReference type="InterPro" id="IPR001810">
    <property type="entry name" value="F-box_dom"/>
</dbReference>
<dbReference type="EMBL" id="CABVLU010000001">
    <property type="protein sequence ID" value="VVT47315.1"/>
    <property type="molecule type" value="Genomic_DNA"/>
</dbReference>
<dbReference type="Gene3D" id="1.20.1280.50">
    <property type="match status" value="1"/>
</dbReference>
<evidence type="ECO:0000259" key="6">
    <source>
        <dbReference type="PROSITE" id="PS50181"/>
    </source>
</evidence>
<dbReference type="SUPFAM" id="SSF50998">
    <property type="entry name" value="Quinoprotein alcohol dehydrogenase-like"/>
    <property type="match status" value="1"/>
</dbReference>
<dbReference type="InterPro" id="IPR001680">
    <property type="entry name" value="WD40_rpt"/>
</dbReference>
<feature type="region of interest" description="Disordered" evidence="5">
    <location>
        <begin position="479"/>
        <end position="568"/>
    </location>
</feature>
<dbReference type="PROSITE" id="PS50181">
    <property type="entry name" value="FBOX"/>
    <property type="match status" value="1"/>
</dbReference>
<dbReference type="Pfam" id="PF12937">
    <property type="entry name" value="F-box-like"/>
    <property type="match status" value="1"/>
</dbReference>
<feature type="region of interest" description="Disordered" evidence="5">
    <location>
        <begin position="1"/>
        <end position="51"/>
    </location>
</feature>
<dbReference type="InterPro" id="IPR051075">
    <property type="entry name" value="SCF_subunit_WD-repeat"/>
</dbReference>
<feature type="repeat" description="WD" evidence="4">
    <location>
        <begin position="290"/>
        <end position="329"/>
    </location>
</feature>
<protein>
    <recommendedName>
        <fullName evidence="6">F-box domain-containing protein</fullName>
    </recommendedName>
</protein>
<dbReference type="Pfam" id="PF00400">
    <property type="entry name" value="WD40"/>
    <property type="match status" value="6"/>
</dbReference>
<dbReference type="AlphaFoldDB" id="A0A5E8B8Y2"/>
<feature type="repeat" description="WD" evidence="4">
    <location>
        <begin position="576"/>
        <end position="598"/>
    </location>
</feature>
<feature type="compositionally biased region" description="Low complexity" evidence="5">
    <location>
        <begin position="682"/>
        <end position="712"/>
    </location>
</feature>
<dbReference type="FunFam" id="1.20.1280.50:FF:000016">
    <property type="entry name" value="E3 ubiquitin ligase complex SCF subunit sconB"/>
    <property type="match status" value="1"/>
</dbReference>
<feature type="repeat" description="WD" evidence="4">
    <location>
        <begin position="409"/>
        <end position="450"/>
    </location>
</feature>
<dbReference type="SMART" id="SM00320">
    <property type="entry name" value="WD40"/>
    <property type="match status" value="7"/>
</dbReference>
<keyword evidence="8" id="KW-1185">Reference proteome</keyword>